<comment type="caution">
    <text evidence="2">The sequence shown here is derived from an EMBL/GenBank/DDBJ whole genome shotgun (WGS) entry which is preliminary data.</text>
</comment>
<name>A0A8H7ZX73_9FUNG</name>
<organism evidence="2 3">
    <name type="scientific">Olpidium bornovanus</name>
    <dbReference type="NCBI Taxonomy" id="278681"/>
    <lineage>
        <taxon>Eukaryota</taxon>
        <taxon>Fungi</taxon>
        <taxon>Fungi incertae sedis</taxon>
        <taxon>Olpidiomycota</taxon>
        <taxon>Olpidiomycotina</taxon>
        <taxon>Olpidiomycetes</taxon>
        <taxon>Olpidiales</taxon>
        <taxon>Olpidiaceae</taxon>
        <taxon>Olpidium</taxon>
    </lineage>
</organism>
<evidence type="ECO:0000256" key="1">
    <source>
        <dbReference type="SAM" id="MobiDB-lite"/>
    </source>
</evidence>
<keyword evidence="3" id="KW-1185">Reference proteome</keyword>
<dbReference type="Proteomes" id="UP000673691">
    <property type="component" value="Unassembled WGS sequence"/>
</dbReference>
<dbReference type="EMBL" id="JAEFCI010004155">
    <property type="protein sequence ID" value="KAG5461129.1"/>
    <property type="molecule type" value="Genomic_DNA"/>
</dbReference>
<feature type="region of interest" description="Disordered" evidence="1">
    <location>
        <begin position="26"/>
        <end position="178"/>
    </location>
</feature>
<dbReference type="AlphaFoldDB" id="A0A8H7ZX73"/>
<evidence type="ECO:0000313" key="2">
    <source>
        <dbReference type="EMBL" id="KAG5461129.1"/>
    </source>
</evidence>
<accession>A0A8H7ZX73</accession>
<protein>
    <submittedName>
        <fullName evidence="2">Uncharacterized protein</fullName>
    </submittedName>
</protein>
<feature type="compositionally biased region" description="Polar residues" evidence="1">
    <location>
        <begin position="128"/>
        <end position="139"/>
    </location>
</feature>
<proteinExistence type="predicted"/>
<sequence>MDVFGWIAAKVEWGALRITSHLPAFSGRAAERSPFPESKKKTKKKTAEPHNAAPSGCANTMAASAARQPPSFGAAANEPPDDDAGSDADGAVLASFPSPSYRGRPRYPLPTAAVGPTPPPGHHPAQSVPGTPQRGLSNGRTGGAPGEDEESLGGSRAAADADADAAARRRHVSRAGIQTSVDAFKHLVATAEEYTAQMLRLAAESAKFAQALETVARSDIGGNGD</sequence>
<reference evidence="2 3" key="1">
    <citation type="journal article" name="Sci. Rep.">
        <title>Genome-scale phylogenetic analyses confirm Olpidium as the closest living zoosporic fungus to the non-flagellated, terrestrial fungi.</title>
        <authorList>
            <person name="Chang Y."/>
            <person name="Rochon D."/>
            <person name="Sekimoto S."/>
            <person name="Wang Y."/>
            <person name="Chovatia M."/>
            <person name="Sandor L."/>
            <person name="Salamov A."/>
            <person name="Grigoriev I.V."/>
            <person name="Stajich J.E."/>
            <person name="Spatafora J.W."/>
        </authorList>
    </citation>
    <scope>NUCLEOTIDE SEQUENCE [LARGE SCALE GENOMIC DNA]</scope>
    <source>
        <strain evidence="2">S191</strain>
    </source>
</reference>
<feature type="non-terminal residue" evidence="2">
    <location>
        <position position="225"/>
    </location>
</feature>
<evidence type="ECO:0000313" key="3">
    <source>
        <dbReference type="Proteomes" id="UP000673691"/>
    </source>
</evidence>
<gene>
    <name evidence="2" type="ORF">BJ554DRAFT_6725</name>
</gene>
<feature type="compositionally biased region" description="Low complexity" evidence="1">
    <location>
        <begin position="87"/>
        <end position="102"/>
    </location>
</feature>